<sequence length="181" mass="19487">MTKKEPPQLKMPKVILLICIVFLTLNLTAQDADVVIVDENFPNKAGLLASLPVGTPVITTNSQVTLQQALESAITNPATKANIHLFCTSDDSSIALGNQSYSAENISSSLNQNTFAAVSEKCLLIYSCSLAKNQEGISLMETIADQTNMVVASCFSCESIDEELEFDFTTSPILISSSLFK</sequence>
<accession>A0ABT0PX00</accession>
<dbReference type="Proteomes" id="UP001203607">
    <property type="component" value="Unassembled WGS sequence"/>
</dbReference>
<dbReference type="InterPro" id="IPR025592">
    <property type="entry name" value="DUF4347"/>
</dbReference>
<protein>
    <submittedName>
        <fullName evidence="2">DUF4347 domain-containing protein</fullName>
    </submittedName>
</protein>
<dbReference type="RefSeq" id="WP_249658684.1">
    <property type="nucleotide sequence ID" value="NZ_JAMFMA010000004.1"/>
</dbReference>
<keyword evidence="3" id="KW-1185">Reference proteome</keyword>
<feature type="domain" description="DUF4347" evidence="1">
    <location>
        <begin position="34"/>
        <end position="153"/>
    </location>
</feature>
<evidence type="ECO:0000313" key="3">
    <source>
        <dbReference type="Proteomes" id="UP001203607"/>
    </source>
</evidence>
<organism evidence="2 3">
    <name type="scientific">Flagellimonas spongiicola</name>
    <dbReference type="NCBI Taxonomy" id="2942208"/>
    <lineage>
        <taxon>Bacteria</taxon>
        <taxon>Pseudomonadati</taxon>
        <taxon>Bacteroidota</taxon>
        <taxon>Flavobacteriia</taxon>
        <taxon>Flavobacteriales</taxon>
        <taxon>Flavobacteriaceae</taxon>
        <taxon>Flagellimonas</taxon>
    </lineage>
</organism>
<reference evidence="2 3" key="1">
    <citation type="submission" date="2022-05" db="EMBL/GenBank/DDBJ databases">
        <authorList>
            <person name="Park J.-S."/>
        </authorList>
    </citation>
    <scope>NUCLEOTIDE SEQUENCE [LARGE SCALE GENOMIC DNA]</scope>
    <source>
        <strain evidence="2 3">2012CJ35-5</strain>
    </source>
</reference>
<comment type="caution">
    <text evidence="2">The sequence shown here is derived from an EMBL/GenBank/DDBJ whole genome shotgun (WGS) entry which is preliminary data.</text>
</comment>
<dbReference type="EMBL" id="JAMFMA010000004">
    <property type="protein sequence ID" value="MCL6275501.1"/>
    <property type="molecule type" value="Genomic_DNA"/>
</dbReference>
<proteinExistence type="predicted"/>
<dbReference type="Pfam" id="PF14252">
    <property type="entry name" value="DUF4347"/>
    <property type="match status" value="1"/>
</dbReference>
<evidence type="ECO:0000313" key="2">
    <source>
        <dbReference type="EMBL" id="MCL6275501.1"/>
    </source>
</evidence>
<name>A0ABT0PX00_9FLAO</name>
<gene>
    <name evidence="2" type="ORF">M3P19_15915</name>
</gene>
<evidence type="ECO:0000259" key="1">
    <source>
        <dbReference type="Pfam" id="PF14252"/>
    </source>
</evidence>